<accession>A0A7G8Q016</accession>
<keyword evidence="1" id="KW-1133">Transmembrane helix</keyword>
<evidence type="ECO:0000313" key="2">
    <source>
        <dbReference type="EMBL" id="QNK00124.1"/>
    </source>
</evidence>
<keyword evidence="1" id="KW-0472">Membrane</keyword>
<protein>
    <submittedName>
        <fullName evidence="2">Uncharacterized protein</fullName>
    </submittedName>
</protein>
<dbReference type="Proteomes" id="UP000515873">
    <property type="component" value="Chromosome"/>
</dbReference>
<organism evidence="2 3">
    <name type="scientific">Dyella telluris</name>
    <dbReference type="NCBI Taxonomy" id="2763498"/>
    <lineage>
        <taxon>Bacteria</taxon>
        <taxon>Pseudomonadati</taxon>
        <taxon>Pseudomonadota</taxon>
        <taxon>Gammaproteobacteria</taxon>
        <taxon>Lysobacterales</taxon>
        <taxon>Rhodanobacteraceae</taxon>
        <taxon>Dyella</taxon>
    </lineage>
</organism>
<dbReference type="AlphaFoldDB" id="A0A7G8Q016"/>
<reference evidence="2 3" key="1">
    <citation type="submission" date="2020-08" db="EMBL/GenBank/DDBJ databases">
        <title>Dyella sp. G9 isolated from forest soil.</title>
        <authorList>
            <person name="Fu J."/>
            <person name="Qiu L."/>
        </authorList>
    </citation>
    <scope>NUCLEOTIDE SEQUENCE [LARGE SCALE GENOMIC DNA]</scope>
    <source>
        <strain evidence="2 3">G9</strain>
    </source>
</reference>
<gene>
    <name evidence="2" type="ORF">H8F01_13425</name>
</gene>
<evidence type="ECO:0000256" key="1">
    <source>
        <dbReference type="SAM" id="Phobius"/>
    </source>
</evidence>
<name>A0A7G8Q016_9GAMM</name>
<keyword evidence="3" id="KW-1185">Reference proteome</keyword>
<dbReference type="EMBL" id="CP060412">
    <property type="protein sequence ID" value="QNK00124.1"/>
    <property type="molecule type" value="Genomic_DNA"/>
</dbReference>
<feature type="transmembrane region" description="Helical" evidence="1">
    <location>
        <begin position="12"/>
        <end position="32"/>
    </location>
</feature>
<dbReference type="InterPro" id="IPR025644">
    <property type="entry name" value="DUF4344"/>
</dbReference>
<sequence length="182" mass="20367">MTVKARQPRRIAAIIGRCLFSAVGTPAAGIWWKRFSPAAPPSAGEGVPGTVYSYECAPPHDPTLKQVYALVREMDVFQNLVEVRATDGRFVLPRPLHFVTAECQQEKAFLLQPKAELVLCYEIIKDILAKGETIAREEKLGRAFISRYLSGALRFIMLHELGHALIRELDLPITGQRGDIRR</sequence>
<dbReference type="KEGG" id="dtl:H8F01_13425"/>
<dbReference type="RefSeq" id="WP_187055604.1">
    <property type="nucleotide sequence ID" value="NZ_CP060412.1"/>
</dbReference>
<dbReference type="Pfam" id="PF14247">
    <property type="entry name" value="DUF4344"/>
    <property type="match status" value="1"/>
</dbReference>
<keyword evidence="1" id="KW-0812">Transmembrane</keyword>
<evidence type="ECO:0000313" key="3">
    <source>
        <dbReference type="Proteomes" id="UP000515873"/>
    </source>
</evidence>
<proteinExistence type="predicted"/>